<dbReference type="InterPro" id="IPR050678">
    <property type="entry name" value="DNA_Partitioning_ATPase"/>
</dbReference>
<name>A0A8H9KSY3_9SPHI</name>
<dbReference type="EMBL" id="BMKM01000002">
    <property type="protein sequence ID" value="GGE14988.1"/>
    <property type="molecule type" value="Genomic_DNA"/>
</dbReference>
<sequence length="966" mass="112639">MIQILKITNDLKDTLEAEKGKRLHDFKIFIRLNLDVDIYIIGGTATFIDSLSKKYKNFNITFRNIPEKELGDYSYLDGEFGLGNHIDYGLKYRFNTLLDKKSNSFYRLQKTFPIPIITFYSYKGGMGRTTTLTSYALDLVMNHKKRVCIIDCDFEAPGYLNFFNLSHNENIATGEKNGIVEFLIDYAFKRKVDINNYIVSPKSFNQPELSNLFIVPAGNLSDTTVTETENSFTTHRDQYLEGLARLDFANEETIIEGFNAMFVGLKDKIKPDVILIDSRTGFNDVFGITALILSDLIIGFFGSSEQTKPGLRFLLDKFYEMNSIDNSNTELLLVNSILPKDSIQSESFHNTFVTEVGQYVQLIQEKKIGNKTPKEDTLLPIFYKLTRNAVLEGLGVKYTTSGEADYKAHVKLVKTKSFADFKGIFGAINESKAVSKIFPPKKIVNNGSRLLLRNLILKNLMKTLRNDSGKPALFAEDADINPATFFYREQMKKIFNKDKFLIQGFKGTGKTYLYKALRDPKLQSVKKALLKLADNTNTQDYIFIDIISLKGKGEPKSFDFDQIELSKIDDKTFYFKNFWLVYTWNSIFLDAETKLNYKVKSELQDYIQPFKTPIEAKKRFDSLIYDQDKLAIIEKDLVDLDEYLFKMNKFVFVLYDQLDNLIKPNFWRETVSPLIDYWWDSLNRFKNIAAKIFIRTDLYNRLNGTNTTRLENNIINIEWSREEVYAYFFKLIFANEQSKTALFDFMNQIDRYDETFVNNTKKYLERNNNQLKLLRNEIEPFMTSFFGKEVRSNNGGFLGKSFDWFYFNLTNADQQSISLRPFINLINGSIDEAIKDSTKNVQQIINLKYYSSRENRDNAVTQHFEDLIREDFNRDLEFIFTYLKEKGTSYKKIFLYKSELYALLEEVLKYYSNQLESKTVDDLKGILISNGIIHENLKPGENIFYFAQLYKYWLGLSSRKYEFKRK</sequence>
<keyword evidence="2" id="KW-1185">Reference proteome</keyword>
<dbReference type="RefSeq" id="WP_182498832.1">
    <property type="nucleotide sequence ID" value="NZ_BMKM01000002.1"/>
</dbReference>
<proteinExistence type="predicted"/>
<dbReference type="AlphaFoldDB" id="A0A8H9KSY3"/>
<evidence type="ECO:0000313" key="1">
    <source>
        <dbReference type="EMBL" id="GGE14988.1"/>
    </source>
</evidence>
<evidence type="ECO:0000313" key="2">
    <source>
        <dbReference type="Proteomes" id="UP000614460"/>
    </source>
</evidence>
<dbReference type="SUPFAM" id="SSF52540">
    <property type="entry name" value="P-loop containing nucleoside triphosphate hydrolases"/>
    <property type="match status" value="1"/>
</dbReference>
<protein>
    <recommendedName>
        <fullName evidence="3">AAA domain-containing protein</fullName>
    </recommendedName>
</protein>
<dbReference type="PANTHER" id="PTHR13696">
    <property type="entry name" value="P-LOOP CONTAINING NUCLEOSIDE TRIPHOSPHATE HYDROLASE"/>
    <property type="match status" value="1"/>
</dbReference>
<comment type="caution">
    <text evidence="1">The sequence shown here is derived from an EMBL/GenBank/DDBJ whole genome shotgun (WGS) entry which is preliminary data.</text>
</comment>
<dbReference type="Proteomes" id="UP000614460">
    <property type="component" value="Unassembled WGS sequence"/>
</dbReference>
<accession>A0A8H9KSY3</accession>
<evidence type="ECO:0008006" key="3">
    <source>
        <dbReference type="Google" id="ProtNLM"/>
    </source>
</evidence>
<dbReference type="PANTHER" id="PTHR13696:SF52">
    <property type="entry name" value="PARA FAMILY PROTEIN CT_582"/>
    <property type="match status" value="1"/>
</dbReference>
<reference evidence="1" key="2">
    <citation type="submission" date="2020-09" db="EMBL/GenBank/DDBJ databases">
        <authorList>
            <person name="Sun Q."/>
            <person name="Zhou Y."/>
        </authorList>
    </citation>
    <scope>NUCLEOTIDE SEQUENCE</scope>
    <source>
        <strain evidence="1">CGMCC 1.15966</strain>
    </source>
</reference>
<organism evidence="1 2">
    <name type="scientific">Sphingobacterium cellulitidis</name>
    <dbReference type="NCBI Taxonomy" id="1768011"/>
    <lineage>
        <taxon>Bacteria</taxon>
        <taxon>Pseudomonadati</taxon>
        <taxon>Bacteroidota</taxon>
        <taxon>Sphingobacteriia</taxon>
        <taxon>Sphingobacteriales</taxon>
        <taxon>Sphingobacteriaceae</taxon>
        <taxon>Sphingobacterium</taxon>
    </lineage>
</organism>
<dbReference type="InterPro" id="IPR027417">
    <property type="entry name" value="P-loop_NTPase"/>
</dbReference>
<dbReference type="Gene3D" id="3.40.50.300">
    <property type="entry name" value="P-loop containing nucleotide triphosphate hydrolases"/>
    <property type="match status" value="1"/>
</dbReference>
<reference evidence="1" key="1">
    <citation type="journal article" date="2014" name="Int. J. Syst. Evol. Microbiol.">
        <title>Complete genome sequence of Corynebacterium casei LMG S-19264T (=DSM 44701T), isolated from a smear-ripened cheese.</title>
        <authorList>
            <consortium name="US DOE Joint Genome Institute (JGI-PGF)"/>
            <person name="Walter F."/>
            <person name="Albersmeier A."/>
            <person name="Kalinowski J."/>
            <person name="Ruckert C."/>
        </authorList>
    </citation>
    <scope>NUCLEOTIDE SEQUENCE</scope>
    <source>
        <strain evidence="1">CGMCC 1.15966</strain>
    </source>
</reference>
<dbReference type="NCBIfam" id="NF047398">
    <property type="entry name" value="AAA_KGGVGR"/>
    <property type="match status" value="1"/>
</dbReference>
<gene>
    <name evidence="1" type="ORF">GCM10011516_10970</name>
</gene>